<keyword evidence="2" id="KW-1133">Transmembrane helix</keyword>
<protein>
    <submittedName>
        <fullName evidence="3">Uncharacterized protein</fullName>
    </submittedName>
</protein>
<evidence type="ECO:0000313" key="3">
    <source>
        <dbReference type="EMBL" id="CAJ1077209.1"/>
    </source>
</evidence>
<feature type="transmembrane region" description="Helical" evidence="2">
    <location>
        <begin position="32"/>
        <end position="52"/>
    </location>
</feature>
<name>A0AAV1GVZ0_XYRNO</name>
<dbReference type="Proteomes" id="UP001178508">
    <property type="component" value="Chromosome 17"/>
</dbReference>
<feature type="region of interest" description="Disordered" evidence="1">
    <location>
        <begin position="57"/>
        <end position="111"/>
    </location>
</feature>
<evidence type="ECO:0000256" key="2">
    <source>
        <dbReference type="SAM" id="Phobius"/>
    </source>
</evidence>
<proteinExistence type="predicted"/>
<evidence type="ECO:0000313" key="4">
    <source>
        <dbReference type="Proteomes" id="UP001178508"/>
    </source>
</evidence>
<keyword evidence="2" id="KW-0812">Transmembrane</keyword>
<sequence>MSVRSTRRNNSPWTMAPLGMVDLMGWASTPEVGIISLIVFLVLSVTLVALCARCHRGSGNAYDINGTTNEGADGMDDTKTGGADPAYSNWRDHKLPPNTLERNAQAQAAQN</sequence>
<keyword evidence="2" id="KW-0472">Membrane</keyword>
<keyword evidence="4" id="KW-1185">Reference proteome</keyword>
<accession>A0AAV1GVZ0</accession>
<evidence type="ECO:0000256" key="1">
    <source>
        <dbReference type="SAM" id="MobiDB-lite"/>
    </source>
</evidence>
<dbReference type="EMBL" id="OY660880">
    <property type="protein sequence ID" value="CAJ1077209.1"/>
    <property type="molecule type" value="Genomic_DNA"/>
</dbReference>
<dbReference type="AlphaFoldDB" id="A0AAV1GVZ0"/>
<gene>
    <name evidence="3" type="ORF">XNOV1_A030382</name>
</gene>
<organism evidence="3 4">
    <name type="scientific">Xyrichtys novacula</name>
    <name type="common">Pearly razorfish</name>
    <name type="synonym">Hemipteronotus novacula</name>
    <dbReference type="NCBI Taxonomy" id="13765"/>
    <lineage>
        <taxon>Eukaryota</taxon>
        <taxon>Metazoa</taxon>
        <taxon>Chordata</taxon>
        <taxon>Craniata</taxon>
        <taxon>Vertebrata</taxon>
        <taxon>Euteleostomi</taxon>
        <taxon>Actinopterygii</taxon>
        <taxon>Neopterygii</taxon>
        <taxon>Teleostei</taxon>
        <taxon>Neoteleostei</taxon>
        <taxon>Acanthomorphata</taxon>
        <taxon>Eupercaria</taxon>
        <taxon>Labriformes</taxon>
        <taxon>Labridae</taxon>
        <taxon>Xyrichtys</taxon>
    </lineage>
</organism>
<reference evidence="3" key="1">
    <citation type="submission" date="2023-08" db="EMBL/GenBank/DDBJ databases">
        <authorList>
            <person name="Alioto T."/>
            <person name="Alioto T."/>
            <person name="Gomez Garrido J."/>
        </authorList>
    </citation>
    <scope>NUCLEOTIDE SEQUENCE</scope>
</reference>
<feature type="compositionally biased region" description="Polar residues" evidence="1">
    <location>
        <begin position="100"/>
        <end position="111"/>
    </location>
</feature>